<protein>
    <recommendedName>
        <fullName evidence="3">Type II secretion system core protein G</fullName>
    </recommendedName>
</protein>
<dbReference type="GO" id="GO:0005886">
    <property type="term" value="C:plasma membrane"/>
    <property type="evidence" value="ECO:0007669"/>
    <property type="project" value="UniProtKB-SubCell"/>
</dbReference>
<evidence type="ECO:0000256" key="4">
    <source>
        <dbReference type="ARBA" id="ARBA00022475"/>
    </source>
</evidence>
<dbReference type="SUPFAM" id="SSF54523">
    <property type="entry name" value="Pili subunits"/>
    <property type="match status" value="1"/>
</dbReference>
<dbReference type="GO" id="GO:0015628">
    <property type="term" value="P:protein secretion by the type II secretion system"/>
    <property type="evidence" value="ECO:0007669"/>
    <property type="project" value="InterPro"/>
</dbReference>
<dbReference type="Proteomes" id="UP000008291">
    <property type="component" value="Chromosome"/>
</dbReference>
<dbReference type="EMBL" id="CP000116">
    <property type="protein sequence ID" value="AAZ97385.1"/>
    <property type="molecule type" value="Genomic_DNA"/>
</dbReference>
<evidence type="ECO:0000259" key="11">
    <source>
        <dbReference type="Pfam" id="PF08334"/>
    </source>
</evidence>
<dbReference type="InterPro" id="IPR010054">
    <property type="entry name" value="Type2_sec_GspG"/>
</dbReference>
<proteinExistence type="inferred from homology"/>
<organism evidence="12 13">
    <name type="scientific">Thiobacillus denitrificans (strain ATCC 25259 / T1)</name>
    <dbReference type="NCBI Taxonomy" id="292415"/>
    <lineage>
        <taxon>Bacteria</taxon>
        <taxon>Pseudomonadati</taxon>
        <taxon>Pseudomonadota</taxon>
        <taxon>Betaproteobacteria</taxon>
        <taxon>Nitrosomonadales</taxon>
        <taxon>Thiobacillaceae</taxon>
        <taxon>Thiobacillus</taxon>
    </lineage>
</organism>
<comment type="similarity">
    <text evidence="2">Belongs to the GSP G family.</text>
</comment>
<evidence type="ECO:0000256" key="7">
    <source>
        <dbReference type="ARBA" id="ARBA00022692"/>
    </source>
</evidence>
<evidence type="ECO:0000256" key="9">
    <source>
        <dbReference type="ARBA" id="ARBA00023136"/>
    </source>
</evidence>
<feature type="domain" description="Type II secretion system protein GspG C-terminal" evidence="11">
    <location>
        <begin position="104"/>
        <end position="209"/>
    </location>
</feature>
<accession>Q3SIZ0</accession>
<keyword evidence="13" id="KW-1185">Reference proteome</keyword>
<evidence type="ECO:0000256" key="8">
    <source>
        <dbReference type="ARBA" id="ARBA00022989"/>
    </source>
</evidence>
<evidence type="ECO:0000313" key="12">
    <source>
        <dbReference type="EMBL" id="AAZ97385.1"/>
    </source>
</evidence>
<dbReference type="Pfam" id="PF08334">
    <property type="entry name" value="T2SSG"/>
    <property type="match status" value="1"/>
</dbReference>
<keyword evidence="8 10" id="KW-1133">Transmembrane helix</keyword>
<evidence type="ECO:0000256" key="5">
    <source>
        <dbReference type="ARBA" id="ARBA00022481"/>
    </source>
</evidence>
<evidence type="ECO:0000256" key="10">
    <source>
        <dbReference type="SAM" id="Phobius"/>
    </source>
</evidence>
<dbReference type="STRING" id="292415.Tbd_1432"/>
<evidence type="ECO:0000256" key="6">
    <source>
        <dbReference type="ARBA" id="ARBA00022519"/>
    </source>
</evidence>
<sequence length="209" mass="22502">MTPIALLFQHAPFPAWRARLGTLRPRSINLSSISVPILQPSGAPAPHGRIQPDAPARVLRLKGVIVPSTKLNASPAGQRGFTLLELLVVMVILGLLAGYVAPRYFSQVGKSEVKTAQAQIGALEKALDQYRIDTGHYPTTEQGLAALNAKPADEEKWDGPYLKKAVPNDPWGKPYQYRTPGEHGELDLYSFGRDGVAGGSGEGADIGNW</sequence>
<dbReference type="PRINTS" id="PR00813">
    <property type="entry name" value="BCTERIALGSPG"/>
</dbReference>
<keyword evidence="5" id="KW-0488">Methylation</keyword>
<dbReference type="HOGENOM" id="CLU_1314895_0_0_4"/>
<dbReference type="InterPro" id="IPR013545">
    <property type="entry name" value="T2SS_protein-GspG_C"/>
</dbReference>
<evidence type="ECO:0000313" key="13">
    <source>
        <dbReference type="Proteomes" id="UP000008291"/>
    </source>
</evidence>
<dbReference type="Gene3D" id="3.30.700.10">
    <property type="entry name" value="Glycoprotein, Type 4 Pilin"/>
    <property type="match status" value="1"/>
</dbReference>
<dbReference type="GO" id="GO:0015627">
    <property type="term" value="C:type II protein secretion system complex"/>
    <property type="evidence" value="ECO:0007669"/>
    <property type="project" value="InterPro"/>
</dbReference>
<dbReference type="InterPro" id="IPR000983">
    <property type="entry name" value="Bac_GSPG_pilin"/>
</dbReference>
<comment type="subcellular location">
    <subcellularLocation>
        <location evidence="1">Cell inner membrane</location>
        <topology evidence="1">Single-pass membrane protein</topology>
    </subcellularLocation>
</comment>
<dbReference type="KEGG" id="tbd:Tbd_1432"/>
<gene>
    <name evidence="12" type="ordered locus">Tbd_1432</name>
</gene>
<dbReference type="InterPro" id="IPR012902">
    <property type="entry name" value="N_methyl_site"/>
</dbReference>
<feature type="transmembrane region" description="Helical" evidence="10">
    <location>
        <begin position="81"/>
        <end position="101"/>
    </location>
</feature>
<keyword evidence="9 10" id="KW-0472">Membrane</keyword>
<dbReference type="InterPro" id="IPR045584">
    <property type="entry name" value="Pilin-like"/>
</dbReference>
<keyword evidence="4" id="KW-1003">Cell membrane</keyword>
<keyword evidence="6" id="KW-0997">Cell inner membrane</keyword>
<name>Q3SIZ0_THIDA</name>
<dbReference type="PANTHER" id="PTHR30093">
    <property type="entry name" value="GENERAL SECRETION PATHWAY PROTEIN G"/>
    <property type="match status" value="1"/>
</dbReference>
<evidence type="ECO:0000256" key="3">
    <source>
        <dbReference type="ARBA" id="ARBA00020042"/>
    </source>
</evidence>
<dbReference type="NCBIfam" id="TIGR02532">
    <property type="entry name" value="IV_pilin_GFxxxE"/>
    <property type="match status" value="1"/>
</dbReference>
<evidence type="ECO:0000256" key="2">
    <source>
        <dbReference type="ARBA" id="ARBA00009984"/>
    </source>
</evidence>
<dbReference type="eggNOG" id="COG2165">
    <property type="taxonomic scope" value="Bacteria"/>
</dbReference>
<dbReference type="Pfam" id="PF07963">
    <property type="entry name" value="N_methyl"/>
    <property type="match status" value="1"/>
</dbReference>
<keyword evidence="7 10" id="KW-0812">Transmembrane</keyword>
<dbReference type="NCBIfam" id="TIGR01710">
    <property type="entry name" value="typeII_sec_gspG"/>
    <property type="match status" value="1"/>
</dbReference>
<dbReference type="PANTHER" id="PTHR30093:SF44">
    <property type="entry name" value="TYPE II SECRETION SYSTEM CORE PROTEIN G"/>
    <property type="match status" value="1"/>
</dbReference>
<evidence type="ECO:0000256" key="1">
    <source>
        <dbReference type="ARBA" id="ARBA00004377"/>
    </source>
</evidence>
<dbReference type="AlphaFoldDB" id="Q3SIZ0"/>
<reference evidence="12 13" key="1">
    <citation type="journal article" date="2006" name="J. Bacteriol.">
        <title>The genome sequence of the obligately chemolithoautotrophic, facultatively anaerobic bacterium Thiobacillus denitrificans.</title>
        <authorList>
            <person name="Beller H.R."/>
            <person name="Chain P.S."/>
            <person name="Letain T.E."/>
            <person name="Chakicherla A."/>
            <person name="Larimer F.W."/>
            <person name="Richardson P.M."/>
            <person name="Coleman M.A."/>
            <person name="Wood A.P."/>
            <person name="Kelly D.P."/>
        </authorList>
    </citation>
    <scope>NUCLEOTIDE SEQUENCE [LARGE SCALE GENOMIC DNA]</scope>
    <source>
        <strain evidence="12 13">ATCC 25259</strain>
    </source>
</reference>